<dbReference type="GeneID" id="70238148"/>
<dbReference type="AlphaFoldDB" id="A0A9P8NXD0"/>
<organism evidence="1 2">
    <name type="scientific">Ogataea philodendri</name>
    <dbReference type="NCBI Taxonomy" id="1378263"/>
    <lineage>
        <taxon>Eukaryota</taxon>
        <taxon>Fungi</taxon>
        <taxon>Dikarya</taxon>
        <taxon>Ascomycota</taxon>
        <taxon>Saccharomycotina</taxon>
        <taxon>Pichiomycetes</taxon>
        <taxon>Pichiales</taxon>
        <taxon>Pichiaceae</taxon>
        <taxon>Ogataea</taxon>
    </lineage>
</organism>
<keyword evidence="2" id="KW-1185">Reference proteome</keyword>
<dbReference type="Pfam" id="PF08700">
    <property type="entry name" value="VPS51_Exo84_N"/>
    <property type="match status" value="1"/>
</dbReference>
<evidence type="ECO:0000313" key="2">
    <source>
        <dbReference type="Proteomes" id="UP000769157"/>
    </source>
</evidence>
<dbReference type="OrthoDB" id="46189at2759"/>
<dbReference type="EMBL" id="JAEUBE010000414">
    <property type="protein sequence ID" value="KAH3662003.1"/>
    <property type="molecule type" value="Genomic_DNA"/>
</dbReference>
<proteinExistence type="predicted"/>
<gene>
    <name evidence="1" type="ORF">OGAPHI_006184</name>
</gene>
<name>A0A9P8NXD0_9ASCO</name>
<comment type="caution">
    <text evidence="1">The sequence shown here is derived from an EMBL/GenBank/DDBJ whole genome shotgun (WGS) entry which is preliminary data.</text>
</comment>
<sequence length="804" mass="91915">MNLVPEFVGKSSSELFGEYSIQQLQEVKDQLAKDVNSKKLELRSLVGNNYRDLLKVADDIIQMNDLATQQTTKMSDLTFKKASYFDKQLPNLTKFETFVRQHDEQAAKTRNRSVVLRNVVSHLDYCLEVLRSDVEELHKGTQSFENEDEDSSHDAISAQFIQLGKQVYLIQQFFSNELKNDIFTVTKFYKLKQSFLEDLGQQIANSVGDNDNEYILNLVATYIFTSQVKPIEAFEWFLGLRLVKIKEFELDTDIYTCLNYVFNTLNFLGTLRAKLSTILMRQIYNSSNSNWTATPRFNKYTRWLDIPADYKVDFPLTLAELKNNSDKQLDKMSDEWKIEVGKCFHEKLTCVFSTSSNFDQLSGSLSKVLGSFKKFTSLVDIKYSQDDNLIGNLLETWKTEFLKLLGVDIDLFQSISDLILETYQNTDVLHSVRTTSGLNLFKYTDLSDIDLYISQISSPASSTIESIVTRLVQFKTALATVMESLQGLGKLSNSLTKQVLSIDDHENDQFWESTSKYLNSTLDEGIQYVIQRLNELLKGFLDQITQLTEQEEVSTVKYFYIIRILYQLREKIDLEAIYDNFRSLAVTSQEIETLDLPSLVDELLVKIFKPLVSSISAPYKESLRELVTSRPSKKYPETGLWAVDDAENLVPNTPSLEVENLIYKLSGNLTNVQDNPNEDYGDVYFSDKFYDAKVELIDELVQCLATGEQKEAETEKSEEACETLPEPSINSLLTFADLVFLACFKLKSHTENELSAIVGKVDSRVIAALVEKNGHLADKQYQQAILKGVLDHFKSCMLMFGPLY</sequence>
<dbReference type="Proteomes" id="UP000769157">
    <property type="component" value="Unassembled WGS sequence"/>
</dbReference>
<dbReference type="RefSeq" id="XP_046059107.1">
    <property type="nucleotide sequence ID" value="XM_046207444.1"/>
</dbReference>
<reference evidence="1" key="2">
    <citation type="submission" date="2021-01" db="EMBL/GenBank/DDBJ databases">
        <authorList>
            <person name="Schikora-Tamarit M.A."/>
        </authorList>
    </citation>
    <scope>NUCLEOTIDE SEQUENCE</scope>
    <source>
        <strain evidence="1">CBS6075</strain>
    </source>
</reference>
<evidence type="ECO:0000313" key="1">
    <source>
        <dbReference type="EMBL" id="KAH3662003.1"/>
    </source>
</evidence>
<reference evidence="1" key="1">
    <citation type="journal article" date="2021" name="Open Biol.">
        <title>Shared evolutionary footprints suggest mitochondrial oxidative damage underlies multiple complex I losses in fungi.</title>
        <authorList>
            <person name="Schikora-Tamarit M.A."/>
            <person name="Marcet-Houben M."/>
            <person name="Nosek J."/>
            <person name="Gabaldon T."/>
        </authorList>
    </citation>
    <scope>NUCLEOTIDE SEQUENCE</scope>
    <source>
        <strain evidence="1">CBS6075</strain>
    </source>
</reference>
<accession>A0A9P8NXD0</accession>
<protein>
    <submittedName>
        <fullName evidence="1">Uncharacterized protein</fullName>
    </submittedName>
</protein>